<gene>
    <name evidence="1" type="ORF">BACERE00174_03944</name>
    <name evidence="2" type="ORF">BACERE00221_04481</name>
</gene>
<protein>
    <submittedName>
        <fullName evidence="1">Uncharacterized protein</fullName>
    </submittedName>
</protein>
<dbReference type="Proteomes" id="UP000194422">
    <property type="component" value="Unassembled WGS sequence"/>
</dbReference>
<evidence type="ECO:0000313" key="1">
    <source>
        <dbReference type="EMBL" id="SME20622.1"/>
    </source>
</evidence>
<comment type="caution">
    <text evidence="1">The sequence shown here is derived from an EMBL/GenBank/DDBJ whole genome shotgun (WGS) entry which is preliminary data.</text>
</comment>
<proteinExistence type="predicted"/>
<sequence length="35" mass="3952">MSKLGRMSTVTKNTYDSTLLSAISEELIELGWYRG</sequence>
<accession>A0A7D8DBD3</accession>
<organism evidence="1 3">
    <name type="scientific">Bacillus paranthracis</name>
    <dbReference type="NCBI Taxonomy" id="2026186"/>
    <lineage>
        <taxon>Bacteria</taxon>
        <taxon>Bacillati</taxon>
        <taxon>Bacillota</taxon>
        <taxon>Bacilli</taxon>
        <taxon>Bacillales</taxon>
        <taxon>Bacillaceae</taxon>
        <taxon>Bacillus</taxon>
        <taxon>Bacillus cereus group</taxon>
    </lineage>
</organism>
<dbReference type="EMBL" id="FWYW01000083">
    <property type="protein sequence ID" value="SME20622.1"/>
    <property type="molecule type" value="Genomic_DNA"/>
</dbReference>
<reference evidence="3 4" key="1">
    <citation type="submission" date="2017-04" db="EMBL/GenBank/DDBJ databases">
        <authorList>
            <person name="Criscuolo A."/>
        </authorList>
    </citation>
    <scope>NUCLEOTIDE SEQUENCE [LARGE SCALE GENOMIC DNA]</scope>
    <source>
        <strain evidence="1">16-00174</strain>
        <strain evidence="2">16-00221</strain>
    </source>
</reference>
<evidence type="ECO:0000313" key="2">
    <source>
        <dbReference type="EMBL" id="SME40480.1"/>
    </source>
</evidence>
<evidence type="ECO:0000313" key="4">
    <source>
        <dbReference type="Proteomes" id="UP000194435"/>
    </source>
</evidence>
<dbReference type="EMBL" id="FWZC01000072">
    <property type="protein sequence ID" value="SME40480.1"/>
    <property type="molecule type" value="Genomic_DNA"/>
</dbReference>
<dbReference type="AlphaFoldDB" id="A0A7D8DBD3"/>
<name>A0A7D8DBD3_9BACI</name>
<evidence type="ECO:0000313" key="3">
    <source>
        <dbReference type="Proteomes" id="UP000194422"/>
    </source>
</evidence>
<dbReference type="Proteomes" id="UP000194435">
    <property type="component" value="Unassembled WGS sequence"/>
</dbReference>